<name>A0A1D6QD51_MAIZE</name>
<dbReference type="EMBL" id="CM000780">
    <property type="protein sequence ID" value="AQK56130.1"/>
    <property type="molecule type" value="Genomic_DNA"/>
</dbReference>
<gene>
    <name evidence="1" type="ORF">ZEAMMB73_Zm00001d052080</name>
</gene>
<protein>
    <submittedName>
        <fullName evidence="1">Zinc ion binding</fullName>
    </submittedName>
</protein>
<evidence type="ECO:0000313" key="1">
    <source>
        <dbReference type="EMBL" id="AQK56130.1"/>
    </source>
</evidence>
<accession>A0A1D6QD51</accession>
<dbReference type="EMBL" id="CM000780">
    <property type="protein sequence ID" value="AQK56131.1"/>
    <property type="molecule type" value="Genomic_DNA"/>
</dbReference>
<organism evidence="1">
    <name type="scientific">Zea mays</name>
    <name type="common">Maize</name>
    <dbReference type="NCBI Taxonomy" id="4577"/>
    <lineage>
        <taxon>Eukaryota</taxon>
        <taxon>Viridiplantae</taxon>
        <taxon>Streptophyta</taxon>
        <taxon>Embryophyta</taxon>
        <taxon>Tracheophyta</taxon>
        <taxon>Spermatophyta</taxon>
        <taxon>Magnoliopsida</taxon>
        <taxon>Liliopsida</taxon>
        <taxon>Poales</taxon>
        <taxon>Poaceae</taxon>
        <taxon>PACMAD clade</taxon>
        <taxon>Panicoideae</taxon>
        <taxon>Andropogonodae</taxon>
        <taxon>Andropogoneae</taxon>
        <taxon>Tripsacinae</taxon>
        <taxon>Zea</taxon>
    </lineage>
</organism>
<proteinExistence type="predicted"/>
<dbReference type="InParanoid" id="A0A1D6QD51"/>
<reference evidence="1" key="1">
    <citation type="submission" date="2015-12" db="EMBL/GenBank/DDBJ databases">
        <title>Update maize B73 reference genome by single molecule sequencing technologies.</title>
        <authorList>
            <consortium name="Maize Genome Sequencing Project"/>
            <person name="Ware D."/>
        </authorList>
    </citation>
    <scope>NUCLEOTIDE SEQUENCE</scope>
    <source>
        <tissue evidence="1">Seedling</tissue>
    </source>
</reference>
<sequence>MAVHESRDHMLQGLLEQQVEKNKVIYEDVSMERGAFLVQQAMG</sequence>
<dbReference type="AlphaFoldDB" id="A0A1D6QD51"/>